<organism evidence="2 3">
    <name type="scientific">Candidatus Woesebacteria bacterium RIFCSPHIGHO2_02_FULL_39_13</name>
    <dbReference type="NCBI Taxonomy" id="1802505"/>
    <lineage>
        <taxon>Bacteria</taxon>
        <taxon>Candidatus Woeseibacteriota</taxon>
    </lineage>
</organism>
<dbReference type="Gene3D" id="1.10.1220.10">
    <property type="entry name" value="Met repressor-like"/>
    <property type="match status" value="1"/>
</dbReference>
<dbReference type="CDD" id="cd22231">
    <property type="entry name" value="RHH_NikR_HicB-like"/>
    <property type="match status" value="1"/>
</dbReference>
<dbReference type="Proteomes" id="UP000177169">
    <property type="component" value="Unassembled WGS sequence"/>
</dbReference>
<protein>
    <recommendedName>
        <fullName evidence="1">Ribbon-helix-helix protein CopG domain-containing protein</fullName>
    </recommendedName>
</protein>
<reference evidence="2 3" key="1">
    <citation type="journal article" date="2016" name="Nat. Commun.">
        <title>Thousands of microbial genomes shed light on interconnected biogeochemical processes in an aquifer system.</title>
        <authorList>
            <person name="Anantharaman K."/>
            <person name="Brown C.T."/>
            <person name="Hug L.A."/>
            <person name="Sharon I."/>
            <person name="Castelle C.J."/>
            <person name="Probst A.J."/>
            <person name="Thomas B.C."/>
            <person name="Singh A."/>
            <person name="Wilkins M.J."/>
            <person name="Karaoz U."/>
            <person name="Brodie E.L."/>
            <person name="Williams K.H."/>
            <person name="Hubbard S.S."/>
            <person name="Banfield J.F."/>
        </authorList>
    </citation>
    <scope>NUCLEOTIDE SEQUENCE [LARGE SCALE GENOMIC DNA]</scope>
</reference>
<dbReference type="Pfam" id="PF01402">
    <property type="entry name" value="RHH_1"/>
    <property type="match status" value="1"/>
</dbReference>
<comment type="caution">
    <text evidence="2">The sequence shown here is derived from an EMBL/GenBank/DDBJ whole genome shotgun (WGS) entry which is preliminary data.</text>
</comment>
<dbReference type="InterPro" id="IPR002145">
    <property type="entry name" value="CopG"/>
</dbReference>
<dbReference type="EMBL" id="MGGR01000006">
    <property type="protein sequence ID" value="OGM34415.1"/>
    <property type="molecule type" value="Genomic_DNA"/>
</dbReference>
<dbReference type="InterPro" id="IPR013321">
    <property type="entry name" value="Arc_rbn_hlx_hlx"/>
</dbReference>
<dbReference type="InterPro" id="IPR010985">
    <property type="entry name" value="Ribbon_hlx_hlx"/>
</dbReference>
<dbReference type="SUPFAM" id="SSF47598">
    <property type="entry name" value="Ribbon-helix-helix"/>
    <property type="match status" value="1"/>
</dbReference>
<gene>
    <name evidence="2" type="ORF">A3D01_05585</name>
</gene>
<dbReference type="AlphaFoldDB" id="A0A1F7Z6L3"/>
<proteinExistence type="predicted"/>
<evidence type="ECO:0000313" key="2">
    <source>
        <dbReference type="EMBL" id="OGM34415.1"/>
    </source>
</evidence>
<feature type="domain" description="Ribbon-helix-helix protein CopG" evidence="1">
    <location>
        <begin position="9"/>
        <end position="48"/>
    </location>
</feature>
<sequence>MTQIVRKTKVVSISIPPKTAAKLDEVRKKKGQSRSAFITSLIEKEVEDERWETIYKWGRETAKKFKITSEDDIDRILHEED</sequence>
<dbReference type="GO" id="GO:0006355">
    <property type="term" value="P:regulation of DNA-templated transcription"/>
    <property type="evidence" value="ECO:0007669"/>
    <property type="project" value="InterPro"/>
</dbReference>
<dbReference type="STRING" id="1802505.A3D01_05585"/>
<evidence type="ECO:0000259" key="1">
    <source>
        <dbReference type="Pfam" id="PF01402"/>
    </source>
</evidence>
<name>A0A1F7Z6L3_9BACT</name>
<accession>A0A1F7Z6L3</accession>
<evidence type="ECO:0000313" key="3">
    <source>
        <dbReference type="Proteomes" id="UP000177169"/>
    </source>
</evidence>